<feature type="domain" description="CxxC-x17-CxxC" evidence="3">
    <location>
        <begin position="486"/>
        <end position="517"/>
    </location>
</feature>
<reference evidence="4 5" key="1">
    <citation type="submission" date="2017-09" db="EMBL/GenBank/DDBJ databases">
        <title>Depth-based differentiation of microbial function through sediment-hosted aquifers and enrichment of novel symbionts in the deep terrestrial subsurface.</title>
        <authorList>
            <person name="Probst A.J."/>
            <person name="Ladd B."/>
            <person name="Jarett J.K."/>
            <person name="Geller-Mcgrath D.E."/>
            <person name="Sieber C.M."/>
            <person name="Emerson J.B."/>
            <person name="Anantharaman K."/>
            <person name="Thomas B.C."/>
            <person name="Malmstrom R."/>
            <person name="Stieglmeier M."/>
            <person name="Klingl A."/>
            <person name="Woyke T."/>
            <person name="Ryan C.M."/>
            <person name="Banfield J.F."/>
        </authorList>
    </citation>
    <scope>NUCLEOTIDE SEQUENCE [LARGE SCALE GENOMIC DNA]</scope>
    <source>
        <strain evidence="4">CG10_big_fil_rev_8_21_14_0_10_48_11</strain>
    </source>
</reference>
<dbReference type="InterPro" id="IPR019476">
    <property type="entry name" value="T4SS_TraD_DNA-bd"/>
</dbReference>
<protein>
    <submittedName>
        <fullName evidence="4">Uncharacterized protein</fullName>
    </submittedName>
</protein>
<evidence type="ECO:0000313" key="5">
    <source>
        <dbReference type="Proteomes" id="UP000231152"/>
    </source>
</evidence>
<comment type="caution">
    <text evidence="4">The sequence shown here is derived from an EMBL/GenBank/DDBJ whole genome shotgun (WGS) entry which is preliminary data.</text>
</comment>
<dbReference type="Proteomes" id="UP000231152">
    <property type="component" value="Unassembled WGS sequence"/>
</dbReference>
<evidence type="ECO:0000259" key="2">
    <source>
        <dbReference type="Pfam" id="PF10412"/>
    </source>
</evidence>
<accession>A0A2M8LEF4</accession>
<feature type="region of interest" description="Disordered" evidence="1">
    <location>
        <begin position="556"/>
        <end position="604"/>
    </location>
</feature>
<dbReference type="PANTHER" id="PTHR30121">
    <property type="entry name" value="UNCHARACTERIZED PROTEIN YJGR-RELATED"/>
    <property type="match status" value="1"/>
</dbReference>
<feature type="compositionally biased region" description="Polar residues" evidence="1">
    <location>
        <begin position="451"/>
        <end position="468"/>
    </location>
</feature>
<feature type="compositionally biased region" description="Polar residues" evidence="1">
    <location>
        <begin position="586"/>
        <end position="604"/>
    </location>
</feature>
<evidence type="ECO:0000313" key="4">
    <source>
        <dbReference type="EMBL" id="PJE75817.1"/>
    </source>
</evidence>
<dbReference type="SUPFAM" id="SSF52540">
    <property type="entry name" value="P-loop containing nucleoside triphosphate hydrolases"/>
    <property type="match status" value="1"/>
</dbReference>
<feature type="region of interest" description="Disordered" evidence="1">
    <location>
        <begin position="437"/>
        <end position="468"/>
    </location>
</feature>
<organism evidence="4 5">
    <name type="scientific">Candidatus Uhrbacteria bacterium CG10_big_fil_rev_8_21_14_0_10_48_11</name>
    <dbReference type="NCBI Taxonomy" id="1975037"/>
    <lineage>
        <taxon>Bacteria</taxon>
        <taxon>Candidatus Uhriibacteriota</taxon>
    </lineage>
</organism>
<dbReference type="InterPro" id="IPR026363">
    <property type="entry name" value="CxxC-x17-CxxC_dom"/>
</dbReference>
<dbReference type="CDD" id="cd01127">
    <property type="entry name" value="TrwB_TraG_TraD_VirD4"/>
    <property type="match status" value="1"/>
</dbReference>
<dbReference type="Gene3D" id="3.40.50.300">
    <property type="entry name" value="P-loop containing nucleotide triphosphate hydrolases"/>
    <property type="match status" value="2"/>
</dbReference>
<dbReference type="PANTHER" id="PTHR30121:SF11">
    <property type="entry name" value="AAA+ ATPASE DOMAIN-CONTAINING PROTEIN"/>
    <property type="match status" value="1"/>
</dbReference>
<dbReference type="AlphaFoldDB" id="A0A2M8LEF4"/>
<gene>
    <name evidence="4" type="ORF">COV04_02635</name>
</gene>
<evidence type="ECO:0000256" key="1">
    <source>
        <dbReference type="SAM" id="MobiDB-lite"/>
    </source>
</evidence>
<dbReference type="Pfam" id="PF23477">
    <property type="entry name" value="zf_Tbcl_2"/>
    <property type="match status" value="1"/>
</dbReference>
<feature type="domain" description="Type IV secretion system coupling protein TraD DNA-binding" evidence="2">
    <location>
        <begin position="30"/>
        <end position="341"/>
    </location>
</feature>
<dbReference type="EMBL" id="PFET01000009">
    <property type="protein sequence ID" value="PJE75817.1"/>
    <property type="molecule type" value="Genomic_DNA"/>
</dbReference>
<sequence>MLNTNNQDITFFAETNYRDKCRLFGIRRDDRRRHMYIIGKTGMGKSELLKQMVYSDIMAGNGIAVIDPHGELAEATLPLIPSNRVNDVVYFNPADLNFPIAFNILESVNPEVRHLIASGLVGVFKKIWADSWGPRLEYVLRNAILALLDYPGSTLLGVLRILTDKAYRKRVIEKIQDPVVRSFWVDEYSKYPDRFQAEAIAPIQNKVGQFLSNALIRNVVGQVKSSIDIRDIMDNQKILILNLSKGRIGEDTSALLGAMMITQIQLAAMGRIDTPEEERKDFYLYVDEFQNFATESFANILSEARKYRLNLIIAHQYVEQLDEEVQAAVFGNVGTIVCFRVGATDAELLVKEFSPYFTEEDLVNLAKWQIYLKLMIDGVASTPFSANTLKPVANNYGNREKVIRVSRERYAKEREIIEDKISRWASTLEQEAVDLHKAASSAPPRTERSRSAQVVTSHKTAVPKTATQSEAKQLLASEPVKNVLSYDAVCNECGKPTKLSFKPDGKRPVYCKECLSRIRSERAKGRQGAVPASKPAVVKEKIPLVINNVVAIENKSDDEVKQKEAEPFVEKKQGDEHLKSARETNEQNTSKGSIVQPGQTITLS</sequence>
<name>A0A2M8LEF4_9BACT</name>
<evidence type="ECO:0000259" key="3">
    <source>
        <dbReference type="Pfam" id="PF23477"/>
    </source>
</evidence>
<dbReference type="InterPro" id="IPR027417">
    <property type="entry name" value="P-loop_NTPase"/>
</dbReference>
<dbReference type="Pfam" id="PF10412">
    <property type="entry name" value="TrwB_AAD_bind"/>
    <property type="match status" value="1"/>
</dbReference>
<dbReference type="InterPro" id="IPR051162">
    <property type="entry name" value="T4SS_component"/>
</dbReference>
<feature type="compositionally biased region" description="Basic and acidic residues" evidence="1">
    <location>
        <begin position="556"/>
        <end position="585"/>
    </location>
</feature>
<proteinExistence type="predicted"/>
<dbReference type="NCBIfam" id="TIGR04272">
    <property type="entry name" value="cxxc_cxxc_Mbark"/>
    <property type="match status" value="1"/>
</dbReference>